<keyword evidence="3" id="KW-1185">Reference proteome</keyword>
<evidence type="ECO:0000256" key="1">
    <source>
        <dbReference type="SAM" id="MobiDB-lite"/>
    </source>
</evidence>
<feature type="region of interest" description="Disordered" evidence="1">
    <location>
        <begin position="89"/>
        <end position="119"/>
    </location>
</feature>
<proteinExistence type="predicted"/>
<dbReference type="RefSeq" id="WP_345084816.1">
    <property type="nucleotide sequence ID" value="NZ_BAAAWG010000007.1"/>
</dbReference>
<dbReference type="EMBL" id="JBHSPW010000008">
    <property type="protein sequence ID" value="MFC5894765.1"/>
    <property type="molecule type" value="Genomic_DNA"/>
</dbReference>
<name>A0ABW1FKJ5_9ACTN</name>
<comment type="caution">
    <text evidence="2">The sequence shown here is derived from an EMBL/GenBank/DDBJ whole genome shotgun (WGS) entry which is preliminary data.</text>
</comment>
<evidence type="ECO:0000313" key="3">
    <source>
        <dbReference type="Proteomes" id="UP001596241"/>
    </source>
</evidence>
<feature type="compositionally biased region" description="Basic and acidic residues" evidence="1">
    <location>
        <begin position="106"/>
        <end position="119"/>
    </location>
</feature>
<organism evidence="2 3">
    <name type="scientific">Streptomyces ramulosus</name>
    <dbReference type="NCBI Taxonomy" id="47762"/>
    <lineage>
        <taxon>Bacteria</taxon>
        <taxon>Bacillati</taxon>
        <taxon>Actinomycetota</taxon>
        <taxon>Actinomycetes</taxon>
        <taxon>Kitasatosporales</taxon>
        <taxon>Streptomycetaceae</taxon>
        <taxon>Streptomyces</taxon>
    </lineage>
</organism>
<evidence type="ECO:0000313" key="2">
    <source>
        <dbReference type="EMBL" id="MFC5894765.1"/>
    </source>
</evidence>
<reference evidence="3" key="1">
    <citation type="journal article" date="2019" name="Int. J. Syst. Evol. Microbiol.">
        <title>The Global Catalogue of Microorganisms (GCM) 10K type strain sequencing project: providing services to taxonomists for standard genome sequencing and annotation.</title>
        <authorList>
            <consortium name="The Broad Institute Genomics Platform"/>
            <consortium name="The Broad Institute Genome Sequencing Center for Infectious Disease"/>
            <person name="Wu L."/>
            <person name="Ma J."/>
        </authorList>
    </citation>
    <scope>NUCLEOTIDE SEQUENCE [LARGE SCALE GENOMIC DNA]</scope>
    <source>
        <strain evidence="3">CGMCC 1.15809</strain>
    </source>
</reference>
<accession>A0ABW1FKJ5</accession>
<gene>
    <name evidence="2" type="ORF">ACFP3M_18325</name>
</gene>
<sequence length="119" mass="12908">MTLHPDAPFPPRLLPWTTLDGGPCFLFSDDGTGRVSRLADRVEAEQLGSNAVLIAEAERILGGRSWTPGELHLLTVDLKESLVVTDRIAKSRGARLPEPPYDPDDDGRRGHGDEGLPEG</sequence>
<protein>
    <submittedName>
        <fullName evidence="2">Uncharacterized protein</fullName>
    </submittedName>
</protein>
<dbReference type="Proteomes" id="UP001596241">
    <property type="component" value="Unassembled WGS sequence"/>
</dbReference>